<gene>
    <name evidence="3" type="ORF">KP79_PYT21084</name>
</gene>
<feature type="compositionally biased region" description="Basic and acidic residues" evidence="1">
    <location>
        <begin position="577"/>
        <end position="588"/>
    </location>
</feature>
<dbReference type="SUPFAM" id="SSF57924">
    <property type="entry name" value="Inhibitor of apoptosis (IAP) repeat"/>
    <property type="match status" value="1"/>
</dbReference>
<feature type="compositionally biased region" description="Polar residues" evidence="1">
    <location>
        <begin position="597"/>
        <end position="607"/>
    </location>
</feature>
<dbReference type="Proteomes" id="UP000242188">
    <property type="component" value="Unassembled WGS sequence"/>
</dbReference>
<name>A0A210Q5T2_MIZYE</name>
<dbReference type="InterPro" id="IPR028789">
    <property type="entry name" value="Naip"/>
</dbReference>
<protein>
    <submittedName>
        <fullName evidence="3">Baculoviral IAP repeat-containing protein 7</fullName>
    </submittedName>
</protein>
<sequence>MPYPDPRKGVDPITQGQYQEGEGRGQCPKTNNNTQGREGDIILYPQNQPLYSAGQDFRECVPDIAEPQSNNIHCYLLFHVNFNREDTFQDGLTANRTPQKLSSERFFYTGNGDISRCYFCGGGLRNWKPGDDPWVEHAHWVTKCYRDCICCVHCGRILNPWVLYDDTWGMNNDVTTPCQETEIQTSPVKQPYPPMQGNKLQGQATPCLNHQGQQHREYKYILTPTQHQIQRQQKASTRQQNRRIINKKTEMSTFSTVAISLFTLLMVMPCCFTVKLKGCPRPDYIMHENGICCGIVSCGINFTVSMCEVNYGNDTCAPCPEGSFLLDPTTSETAIRCTEPSCMKYKTRPSLVKSTTFDQFACPQWCQCDLSFNYCGTDPCNCRSMTCPYRTVLQQDCGCSPVTPSPPKPTPSTSKEIAVTQRNVTTPKPRINVTTETSASTEDNTPTPGSVTPFPPGTTKASDSQTPVAIILGIALPVLLIIVIILGIYCFRRMKRKGAKMKTSEPDTAKPGKIINHNYNISVAKADLVQVCKIATMNKNVDGSEDEATENGEVTQPLLNCSPVREQINVVETEAVIEDRPDHTKPDLSMDGPKSSLPGSSSNIQNNVEDEETEVKTVISTNDDAIELQTLSDKGKQSPLVENEDTSLGFYAGEKEIDPETKLETVVSENPLPDSPRKQQNGVCNGHAKSSKLRMFTGFR</sequence>
<dbReference type="Gene3D" id="1.10.1170.10">
    <property type="entry name" value="Inhibitor Of Apoptosis Protein (2mihbC-IAP-1), Chain A"/>
    <property type="match status" value="1"/>
</dbReference>
<comment type="caution">
    <text evidence="3">The sequence shown here is derived from an EMBL/GenBank/DDBJ whole genome shotgun (WGS) entry which is preliminary data.</text>
</comment>
<keyword evidence="2" id="KW-1133">Transmembrane helix</keyword>
<dbReference type="GO" id="GO:0043066">
    <property type="term" value="P:negative regulation of apoptotic process"/>
    <property type="evidence" value="ECO:0007669"/>
    <property type="project" value="InterPro"/>
</dbReference>
<evidence type="ECO:0000313" key="3">
    <source>
        <dbReference type="EMBL" id="OWF44104.1"/>
    </source>
</evidence>
<dbReference type="OrthoDB" id="6216566at2759"/>
<dbReference type="GO" id="GO:0043027">
    <property type="term" value="F:cysteine-type endopeptidase inhibitor activity involved in apoptotic process"/>
    <property type="evidence" value="ECO:0007669"/>
    <property type="project" value="InterPro"/>
</dbReference>
<feature type="compositionally biased region" description="Polar residues" evidence="1">
    <location>
        <begin position="421"/>
        <end position="450"/>
    </location>
</feature>
<dbReference type="SMART" id="SM00238">
    <property type="entry name" value="BIR"/>
    <property type="match status" value="1"/>
</dbReference>
<dbReference type="EMBL" id="NEDP02004925">
    <property type="protein sequence ID" value="OWF44104.1"/>
    <property type="molecule type" value="Genomic_DNA"/>
</dbReference>
<organism evidence="3 4">
    <name type="scientific">Mizuhopecten yessoensis</name>
    <name type="common">Japanese scallop</name>
    <name type="synonym">Patinopecten yessoensis</name>
    <dbReference type="NCBI Taxonomy" id="6573"/>
    <lineage>
        <taxon>Eukaryota</taxon>
        <taxon>Metazoa</taxon>
        <taxon>Spiralia</taxon>
        <taxon>Lophotrochozoa</taxon>
        <taxon>Mollusca</taxon>
        <taxon>Bivalvia</taxon>
        <taxon>Autobranchia</taxon>
        <taxon>Pteriomorphia</taxon>
        <taxon>Pectinida</taxon>
        <taxon>Pectinoidea</taxon>
        <taxon>Pectinidae</taxon>
        <taxon>Mizuhopecten</taxon>
    </lineage>
</organism>
<proteinExistence type="predicted"/>
<dbReference type="PANTHER" id="PTHR46914">
    <property type="entry name" value="BACULOVIRAL IAP REPEAT-CONTAINING PROTEIN 1"/>
    <property type="match status" value="1"/>
</dbReference>
<feature type="transmembrane region" description="Helical" evidence="2">
    <location>
        <begin position="468"/>
        <end position="491"/>
    </location>
</feature>
<feature type="region of interest" description="Disordered" evidence="1">
    <location>
        <begin position="577"/>
        <end position="608"/>
    </location>
</feature>
<feature type="region of interest" description="Disordered" evidence="1">
    <location>
        <begin position="1"/>
        <end position="35"/>
    </location>
</feature>
<keyword evidence="4" id="KW-1185">Reference proteome</keyword>
<feature type="region of interest" description="Disordered" evidence="1">
    <location>
        <begin position="668"/>
        <end position="689"/>
    </location>
</feature>
<dbReference type="PANTHER" id="PTHR46914:SF1">
    <property type="entry name" value="BACULOVIRAL IAP REPEAT-CONTAINING PROTEIN 1"/>
    <property type="match status" value="1"/>
</dbReference>
<keyword evidence="2" id="KW-0472">Membrane</keyword>
<evidence type="ECO:0000313" key="4">
    <source>
        <dbReference type="Proteomes" id="UP000242188"/>
    </source>
</evidence>
<dbReference type="STRING" id="6573.A0A210Q5T2"/>
<dbReference type="GO" id="GO:0072557">
    <property type="term" value="C:IPAF inflammasome complex"/>
    <property type="evidence" value="ECO:0007669"/>
    <property type="project" value="TreeGrafter"/>
</dbReference>
<accession>A0A210Q5T2</accession>
<dbReference type="InterPro" id="IPR001370">
    <property type="entry name" value="BIR_rpt"/>
</dbReference>
<keyword evidence="2" id="KW-0812">Transmembrane</keyword>
<dbReference type="GO" id="GO:0005524">
    <property type="term" value="F:ATP binding"/>
    <property type="evidence" value="ECO:0007669"/>
    <property type="project" value="TreeGrafter"/>
</dbReference>
<dbReference type="GO" id="GO:0016045">
    <property type="term" value="P:detection of bacterium"/>
    <property type="evidence" value="ECO:0007669"/>
    <property type="project" value="TreeGrafter"/>
</dbReference>
<dbReference type="Pfam" id="PF00653">
    <property type="entry name" value="BIR"/>
    <property type="match status" value="1"/>
</dbReference>
<dbReference type="CDD" id="cd00022">
    <property type="entry name" value="BIR"/>
    <property type="match status" value="1"/>
</dbReference>
<dbReference type="PROSITE" id="PS50143">
    <property type="entry name" value="BIR_REPEAT_2"/>
    <property type="match status" value="1"/>
</dbReference>
<feature type="region of interest" description="Disordered" evidence="1">
    <location>
        <begin position="421"/>
        <end position="462"/>
    </location>
</feature>
<feature type="compositionally biased region" description="Basic and acidic residues" evidence="1">
    <location>
        <begin position="1"/>
        <end position="10"/>
    </location>
</feature>
<dbReference type="GO" id="GO:0042742">
    <property type="term" value="P:defense response to bacterium"/>
    <property type="evidence" value="ECO:0007669"/>
    <property type="project" value="TreeGrafter"/>
</dbReference>
<reference evidence="3 4" key="1">
    <citation type="journal article" date="2017" name="Nat. Ecol. Evol.">
        <title>Scallop genome provides insights into evolution of bilaterian karyotype and development.</title>
        <authorList>
            <person name="Wang S."/>
            <person name="Zhang J."/>
            <person name="Jiao W."/>
            <person name="Li J."/>
            <person name="Xun X."/>
            <person name="Sun Y."/>
            <person name="Guo X."/>
            <person name="Huan P."/>
            <person name="Dong B."/>
            <person name="Zhang L."/>
            <person name="Hu X."/>
            <person name="Sun X."/>
            <person name="Wang J."/>
            <person name="Zhao C."/>
            <person name="Wang Y."/>
            <person name="Wang D."/>
            <person name="Huang X."/>
            <person name="Wang R."/>
            <person name="Lv J."/>
            <person name="Li Y."/>
            <person name="Zhang Z."/>
            <person name="Liu B."/>
            <person name="Lu W."/>
            <person name="Hui Y."/>
            <person name="Liang J."/>
            <person name="Zhou Z."/>
            <person name="Hou R."/>
            <person name="Li X."/>
            <person name="Liu Y."/>
            <person name="Li H."/>
            <person name="Ning X."/>
            <person name="Lin Y."/>
            <person name="Zhao L."/>
            <person name="Xing Q."/>
            <person name="Dou J."/>
            <person name="Li Y."/>
            <person name="Mao J."/>
            <person name="Guo H."/>
            <person name="Dou H."/>
            <person name="Li T."/>
            <person name="Mu C."/>
            <person name="Jiang W."/>
            <person name="Fu Q."/>
            <person name="Fu X."/>
            <person name="Miao Y."/>
            <person name="Liu J."/>
            <person name="Yu Q."/>
            <person name="Li R."/>
            <person name="Liao H."/>
            <person name="Li X."/>
            <person name="Kong Y."/>
            <person name="Jiang Z."/>
            <person name="Chourrout D."/>
            <person name="Li R."/>
            <person name="Bao Z."/>
        </authorList>
    </citation>
    <scope>NUCLEOTIDE SEQUENCE [LARGE SCALE GENOMIC DNA]</scope>
    <source>
        <strain evidence="3 4">PY_sf001</strain>
    </source>
</reference>
<dbReference type="AlphaFoldDB" id="A0A210Q5T2"/>
<evidence type="ECO:0000256" key="1">
    <source>
        <dbReference type="SAM" id="MobiDB-lite"/>
    </source>
</evidence>
<evidence type="ECO:0000256" key="2">
    <source>
        <dbReference type="SAM" id="Phobius"/>
    </source>
</evidence>